<dbReference type="Proteomes" id="UP001314170">
    <property type="component" value="Unassembled WGS sequence"/>
</dbReference>
<evidence type="ECO:0000313" key="3">
    <source>
        <dbReference type="Proteomes" id="UP001314170"/>
    </source>
</evidence>
<evidence type="ECO:0000256" key="1">
    <source>
        <dbReference type="SAM" id="SignalP"/>
    </source>
</evidence>
<name>A0AAV1SPL3_9ROSI</name>
<comment type="caution">
    <text evidence="2">The sequence shown here is derived from an EMBL/GenBank/DDBJ whole genome shotgun (WGS) entry which is preliminary data.</text>
</comment>
<protein>
    <recommendedName>
        <fullName evidence="4">Gnk2-homologous domain-containing protein</fullName>
    </recommendedName>
</protein>
<dbReference type="EMBL" id="CAWUPB010001197">
    <property type="protein sequence ID" value="CAK7355942.1"/>
    <property type="molecule type" value="Genomic_DNA"/>
</dbReference>
<proteinExistence type="predicted"/>
<accession>A0AAV1SPL3</accession>
<evidence type="ECO:0000313" key="2">
    <source>
        <dbReference type="EMBL" id="CAK7355942.1"/>
    </source>
</evidence>
<feature type="chain" id="PRO_5043561688" description="Gnk2-homologous domain-containing protein" evidence="1">
    <location>
        <begin position="31"/>
        <end position="163"/>
    </location>
</feature>
<keyword evidence="3" id="KW-1185">Reference proteome</keyword>
<dbReference type="AlphaFoldDB" id="A0AAV1SPL3"/>
<feature type="signal peptide" evidence="1">
    <location>
        <begin position="1"/>
        <end position="30"/>
    </location>
</feature>
<sequence length="163" mass="18021">MARKGDYLLRSLNILALLISLAMVVQVSDTWEIIDFYDNAIELCKLLTSTNPHIRSASFGYIDPRIDGFVLSSNAPSPSVYVGNVFACQYQEVFNRGQSLSGLCRKVLCLTCRCLAGMLLLVESGRCMPPNNCGYKFKNATFWDALKSSLGSKGDECLSRKNS</sequence>
<gene>
    <name evidence="2" type="ORF">DCAF_LOCUS26205</name>
</gene>
<reference evidence="2 3" key="1">
    <citation type="submission" date="2024-01" db="EMBL/GenBank/DDBJ databases">
        <authorList>
            <person name="Waweru B."/>
        </authorList>
    </citation>
    <scope>NUCLEOTIDE SEQUENCE [LARGE SCALE GENOMIC DNA]</scope>
</reference>
<keyword evidence="1" id="KW-0732">Signal</keyword>
<organism evidence="2 3">
    <name type="scientific">Dovyalis caffra</name>
    <dbReference type="NCBI Taxonomy" id="77055"/>
    <lineage>
        <taxon>Eukaryota</taxon>
        <taxon>Viridiplantae</taxon>
        <taxon>Streptophyta</taxon>
        <taxon>Embryophyta</taxon>
        <taxon>Tracheophyta</taxon>
        <taxon>Spermatophyta</taxon>
        <taxon>Magnoliopsida</taxon>
        <taxon>eudicotyledons</taxon>
        <taxon>Gunneridae</taxon>
        <taxon>Pentapetalae</taxon>
        <taxon>rosids</taxon>
        <taxon>fabids</taxon>
        <taxon>Malpighiales</taxon>
        <taxon>Salicaceae</taxon>
        <taxon>Flacourtieae</taxon>
        <taxon>Dovyalis</taxon>
    </lineage>
</organism>
<evidence type="ECO:0008006" key="4">
    <source>
        <dbReference type="Google" id="ProtNLM"/>
    </source>
</evidence>